<dbReference type="SUPFAM" id="SSF53448">
    <property type="entry name" value="Nucleotide-diphospho-sugar transferases"/>
    <property type="match status" value="1"/>
</dbReference>
<keyword evidence="3" id="KW-0808">Transferase</keyword>
<dbReference type="InterPro" id="IPR029044">
    <property type="entry name" value="Nucleotide-diphossugar_trans"/>
</dbReference>
<evidence type="ECO:0000313" key="4">
    <source>
        <dbReference type="Proteomes" id="UP000233767"/>
    </source>
</evidence>
<evidence type="ECO:0000313" key="2">
    <source>
        <dbReference type="EMBL" id="PKW20025.1"/>
    </source>
</evidence>
<proteinExistence type="predicted"/>
<dbReference type="EMBL" id="PJND01000012">
    <property type="protein sequence ID" value="PKW20025.1"/>
    <property type="molecule type" value="Genomic_DNA"/>
</dbReference>
<dbReference type="Proteomes" id="UP000233767">
    <property type="component" value="Unassembled WGS sequence"/>
</dbReference>
<comment type="caution">
    <text evidence="3">The sequence shown here is derived from an EMBL/GenBank/DDBJ whole genome shotgun (WGS) entry which is preliminary data.</text>
</comment>
<evidence type="ECO:0000259" key="1">
    <source>
        <dbReference type="Pfam" id="PF00535"/>
    </source>
</evidence>
<dbReference type="PANTHER" id="PTHR43685:SF2">
    <property type="entry name" value="GLYCOSYLTRANSFERASE 2-LIKE DOMAIN-CONTAINING PROTEIN"/>
    <property type="match status" value="1"/>
</dbReference>
<dbReference type="GO" id="GO:0016740">
    <property type="term" value="F:transferase activity"/>
    <property type="evidence" value="ECO:0007669"/>
    <property type="project" value="UniProtKB-KW"/>
</dbReference>
<evidence type="ECO:0000313" key="5">
    <source>
        <dbReference type="Proteomes" id="UP000275027"/>
    </source>
</evidence>
<reference evidence="3 5" key="2">
    <citation type="submission" date="2018-10" db="EMBL/GenBank/DDBJ databases">
        <title>Genomic Encyclopedia of Archaeal and Bacterial Type Strains, Phase II (KMG-II): from individual species to whole genera.</title>
        <authorList>
            <person name="Goeker M."/>
        </authorList>
    </citation>
    <scope>NUCLEOTIDE SEQUENCE [LARGE SCALE GENOMIC DNA]</scope>
    <source>
        <strain evidence="3 5">DSM 21886</strain>
    </source>
</reference>
<dbReference type="InterPro" id="IPR050834">
    <property type="entry name" value="Glycosyltransf_2"/>
</dbReference>
<feature type="domain" description="Glycosyltransferase 2-like" evidence="1">
    <location>
        <begin position="5"/>
        <end position="131"/>
    </location>
</feature>
<evidence type="ECO:0000313" key="3">
    <source>
        <dbReference type="EMBL" id="RLJ23124.1"/>
    </source>
</evidence>
<dbReference type="PANTHER" id="PTHR43685">
    <property type="entry name" value="GLYCOSYLTRANSFERASE"/>
    <property type="match status" value="1"/>
</dbReference>
<keyword evidence="4" id="KW-1185">Reference proteome</keyword>
<dbReference type="Gene3D" id="3.90.550.10">
    <property type="entry name" value="Spore Coat Polysaccharide Biosynthesis Protein SpsA, Chain A"/>
    <property type="match status" value="1"/>
</dbReference>
<dbReference type="Proteomes" id="UP000275027">
    <property type="component" value="Unassembled WGS sequence"/>
</dbReference>
<dbReference type="Pfam" id="PF00535">
    <property type="entry name" value="Glycos_transf_2"/>
    <property type="match status" value="1"/>
</dbReference>
<dbReference type="RefSeq" id="WP_101472995.1">
    <property type="nucleotide sequence ID" value="NZ_PJND01000012.1"/>
</dbReference>
<sequence length="314" mass="36361">MPFFSVIIPLYNKENSIRNTLSSLLAQTFSDFEVILVNDGSTDNSEARALEISDARIRLFSTENQGVSKARNYGITKASGTLVAFLDADDYWFPNHLEQLSNLYKMFPECGLYCTNYERFFNADKVIKPKHIDIPSHPWQGIVKDFFKSSYIDRIAWTSAVAVPRTILNEIEAFKTTITLGAGEDTDLWIRLALQYDVAFDNEISSRHVLDAENRISLEKTLRRSYAKLDEFQEEEKQNPSLKKYLDLHRVFFAIQHKLAGDMKTYNFYMQSVDKTNIPLKAKLVMAMPVFVARKFYAFKKYLERKNILVSIYD</sequence>
<dbReference type="InterPro" id="IPR001173">
    <property type="entry name" value="Glyco_trans_2-like"/>
</dbReference>
<organism evidence="3 5">
    <name type="scientific">Flavobacterium lindanitolerans</name>
    <dbReference type="NCBI Taxonomy" id="428988"/>
    <lineage>
        <taxon>Bacteria</taxon>
        <taxon>Pseudomonadati</taxon>
        <taxon>Bacteroidota</taxon>
        <taxon>Flavobacteriia</taxon>
        <taxon>Flavobacteriales</taxon>
        <taxon>Flavobacteriaceae</taxon>
        <taxon>Flavobacterium</taxon>
    </lineage>
</organism>
<gene>
    <name evidence="2" type="ORF">B0G92_3265</name>
    <name evidence="3" type="ORF">CLV50_3274</name>
</gene>
<dbReference type="AlphaFoldDB" id="A0A497U8Z3"/>
<dbReference type="CDD" id="cd00761">
    <property type="entry name" value="Glyco_tranf_GTA_type"/>
    <property type="match status" value="1"/>
</dbReference>
<accession>A0A497U8Z3</accession>
<reference evidence="2 4" key="1">
    <citation type="submission" date="2017-12" db="EMBL/GenBank/DDBJ databases">
        <title>Genomic Encyclopedia of Type Strains, Phase III (KMG-III): the genomes of soil and plant-associated and newly described type strains.</title>
        <authorList>
            <person name="Whitman W."/>
        </authorList>
    </citation>
    <scope>NUCLEOTIDE SEQUENCE [LARGE SCALE GENOMIC DNA]</scope>
    <source>
        <strain evidence="2 4">IP-10</strain>
    </source>
</reference>
<protein>
    <submittedName>
        <fullName evidence="3">Glycosyl transferase family 2</fullName>
    </submittedName>
</protein>
<name>A0A497U8Z3_9FLAO</name>
<dbReference type="EMBL" id="RCCB01000016">
    <property type="protein sequence ID" value="RLJ23124.1"/>
    <property type="molecule type" value="Genomic_DNA"/>
</dbReference>